<evidence type="ECO:0000256" key="6">
    <source>
        <dbReference type="ARBA" id="ARBA00023136"/>
    </source>
</evidence>
<dbReference type="SUPFAM" id="SSF56935">
    <property type="entry name" value="Porins"/>
    <property type="match status" value="1"/>
</dbReference>
<dbReference type="EMBL" id="CP114058">
    <property type="protein sequence ID" value="WAS99760.1"/>
    <property type="molecule type" value="Genomic_DNA"/>
</dbReference>
<comment type="similarity">
    <text evidence="2">Belongs to the Gram-negative porin family.</text>
</comment>
<keyword evidence="3" id="KW-1134">Transmembrane beta strand</keyword>
<evidence type="ECO:0000313" key="10">
    <source>
        <dbReference type="Proteomes" id="UP001164712"/>
    </source>
</evidence>
<keyword evidence="10" id="KW-1185">Reference proteome</keyword>
<evidence type="ECO:0000313" key="9">
    <source>
        <dbReference type="EMBL" id="WAS99760.1"/>
    </source>
</evidence>
<dbReference type="PANTHER" id="PTHR34501">
    <property type="entry name" value="PROTEIN YDDL-RELATED"/>
    <property type="match status" value="1"/>
</dbReference>
<evidence type="ECO:0000256" key="3">
    <source>
        <dbReference type="ARBA" id="ARBA00022452"/>
    </source>
</evidence>
<accession>A0ABY7HLL6</accession>
<dbReference type="Proteomes" id="UP001164712">
    <property type="component" value="Chromosome"/>
</dbReference>
<organism evidence="9 10">
    <name type="scientific">Rouxiella chamberiensis</name>
    <dbReference type="NCBI Taxonomy" id="1513468"/>
    <lineage>
        <taxon>Bacteria</taxon>
        <taxon>Pseudomonadati</taxon>
        <taxon>Pseudomonadota</taxon>
        <taxon>Gammaproteobacteria</taxon>
        <taxon>Enterobacterales</taxon>
        <taxon>Yersiniaceae</taxon>
        <taxon>Rouxiella</taxon>
    </lineage>
</organism>
<evidence type="ECO:0000256" key="7">
    <source>
        <dbReference type="ARBA" id="ARBA00023237"/>
    </source>
</evidence>
<keyword evidence="7" id="KW-0998">Cell outer membrane</keyword>
<dbReference type="CDD" id="cd00342">
    <property type="entry name" value="gram_neg_porins"/>
    <property type="match status" value="1"/>
</dbReference>
<gene>
    <name evidence="9" type="ORF">O1V66_11625</name>
</gene>
<dbReference type="PRINTS" id="PR00183">
    <property type="entry name" value="ECOLIPORIN"/>
</dbReference>
<dbReference type="PRINTS" id="PR00182">
    <property type="entry name" value="ECOLNEIPORIN"/>
</dbReference>
<evidence type="ECO:0000256" key="1">
    <source>
        <dbReference type="ARBA" id="ARBA00004571"/>
    </source>
</evidence>
<dbReference type="InterPro" id="IPR033900">
    <property type="entry name" value="Gram_neg_porin_domain"/>
</dbReference>
<dbReference type="InterPro" id="IPR023614">
    <property type="entry name" value="Porin_dom_sf"/>
</dbReference>
<feature type="chain" id="PRO_5045701240" evidence="8">
    <location>
        <begin position="22"/>
        <end position="367"/>
    </location>
</feature>
<dbReference type="PANTHER" id="PTHR34501:SF8">
    <property type="entry name" value="OUTER MEMBRANE PORIN N-RELATED"/>
    <property type="match status" value="1"/>
</dbReference>
<dbReference type="RefSeq" id="WP_045046286.1">
    <property type="nucleotide sequence ID" value="NZ_CP114058.1"/>
</dbReference>
<reference evidence="9" key="1">
    <citation type="submission" date="2022-12" db="EMBL/GenBank/DDBJ databases">
        <title>Complete genome sequence of an Australian strain of Rouxiella badensis DAR84756 and resolution of the R. badensis DSM100043 and R. chamberiensis DSM28324 genomes.</title>
        <authorList>
            <person name="Paul S."/>
            <person name="Anderson P.J."/>
            <person name="Maynard G."/>
            <person name="Dyall-Smith M."/>
            <person name="Kudinha T."/>
        </authorList>
    </citation>
    <scope>NUCLEOTIDE SEQUENCE</scope>
    <source>
        <strain evidence="9">DSM 28324</strain>
    </source>
</reference>
<evidence type="ECO:0000256" key="5">
    <source>
        <dbReference type="ARBA" id="ARBA00022729"/>
    </source>
</evidence>
<dbReference type="InterPro" id="IPR001897">
    <property type="entry name" value="Porin_gammaproteobac"/>
</dbReference>
<evidence type="ECO:0000256" key="8">
    <source>
        <dbReference type="SAM" id="SignalP"/>
    </source>
</evidence>
<name>A0ABY7HLL6_9GAMM</name>
<protein>
    <submittedName>
        <fullName evidence="9">Porin</fullName>
    </submittedName>
</protein>
<dbReference type="InterPro" id="IPR001702">
    <property type="entry name" value="Porin_Gram-ve"/>
</dbReference>
<dbReference type="Gene3D" id="2.40.160.10">
    <property type="entry name" value="Porin"/>
    <property type="match status" value="1"/>
</dbReference>
<feature type="signal peptide" evidence="8">
    <location>
        <begin position="1"/>
        <end position="21"/>
    </location>
</feature>
<keyword evidence="4" id="KW-0812">Transmembrane</keyword>
<sequence>MKRNLLAILIPSLLIATGAHAAEIYNKDGNKLDLYGRVKAEHYFSDASSSDGDQSYVRFGFKGQTKISDALTGYGQWEYQVADNVSEAQGTSGSKTRLGFAGLKFNQWGSFDYGRNYGALYDIAGWTDMFPEFGGDGYTKADRFMTGRGNGMATYRNRGFFGLVDGLNIALQYQGKNDDSSTRTASTSNGDGYAAALTYDIGAGISAGAGYTSSDRTNTQANSALGDGDKATAWNAGLKYDNNGVYLAAIYAETRRMIAINVPAGSSSQTPAAVSGYADKAQTFEAVAQYQFDWGLRPSLGYVQTKAKDIEGVGDADLIKYIDVAATYYFNKNMSTFVDYKINRLSDDNKLGLNNDDVVALGLTYQF</sequence>
<evidence type="ECO:0000256" key="4">
    <source>
        <dbReference type="ARBA" id="ARBA00022692"/>
    </source>
</evidence>
<keyword evidence="5 8" id="KW-0732">Signal</keyword>
<dbReference type="Pfam" id="PF00267">
    <property type="entry name" value="Porin_1"/>
    <property type="match status" value="1"/>
</dbReference>
<comment type="subcellular location">
    <subcellularLocation>
        <location evidence="1">Cell outer membrane</location>
        <topology evidence="1">Multi-pass membrane protein</topology>
    </subcellularLocation>
</comment>
<keyword evidence="6" id="KW-0472">Membrane</keyword>
<dbReference type="InterPro" id="IPR050298">
    <property type="entry name" value="Gram-neg_bact_OMP"/>
</dbReference>
<proteinExistence type="inferred from homology"/>
<evidence type="ECO:0000256" key="2">
    <source>
        <dbReference type="ARBA" id="ARBA00007539"/>
    </source>
</evidence>